<evidence type="ECO:0000313" key="1">
    <source>
        <dbReference type="EMBL" id="MBP1871017.1"/>
    </source>
</evidence>
<protein>
    <submittedName>
        <fullName evidence="1">Uncharacterized protein</fullName>
    </submittedName>
</protein>
<keyword evidence="2" id="KW-1185">Reference proteome</keyword>
<reference evidence="1" key="1">
    <citation type="submission" date="2021-03" db="EMBL/GenBank/DDBJ databases">
        <title>Genomic Encyclopedia of Type Strains, Phase IV (KMG-IV): sequencing the most valuable type-strain genomes for metagenomic binning, comparative biology and taxonomic classification.</title>
        <authorList>
            <person name="Goeker M."/>
        </authorList>
    </citation>
    <scope>NUCLEOTIDE SEQUENCE</scope>
    <source>
        <strain evidence="1">DSM 18131</strain>
    </source>
</reference>
<dbReference type="EMBL" id="JAGGJR010000001">
    <property type="protein sequence ID" value="MBP1871017.1"/>
    <property type="molecule type" value="Genomic_DNA"/>
</dbReference>
<comment type="caution">
    <text evidence="1">The sequence shown here is derived from an EMBL/GenBank/DDBJ whole genome shotgun (WGS) entry which is preliminary data.</text>
</comment>
<proteinExistence type="predicted"/>
<organism evidence="1 2">
    <name type="scientific">Ensifer adhaerens</name>
    <name type="common">Sinorhizobium morelense</name>
    <dbReference type="NCBI Taxonomy" id="106592"/>
    <lineage>
        <taxon>Bacteria</taxon>
        <taxon>Pseudomonadati</taxon>
        <taxon>Pseudomonadota</taxon>
        <taxon>Alphaproteobacteria</taxon>
        <taxon>Hyphomicrobiales</taxon>
        <taxon>Rhizobiaceae</taxon>
        <taxon>Sinorhizobium/Ensifer group</taxon>
        <taxon>Ensifer</taxon>
    </lineage>
</organism>
<sequence length="52" mass="5706">MKGLGSTRWRWPSPLLLISALVTEIQLRRVGGAKEPFNATPQTEYSHGADAP</sequence>
<evidence type="ECO:0000313" key="2">
    <source>
        <dbReference type="Proteomes" id="UP000823773"/>
    </source>
</evidence>
<name>A0ACC5SQ92_ENSAD</name>
<accession>A0ACC5SQ92</accession>
<gene>
    <name evidence="1" type="ORF">J2Z19_000714</name>
</gene>
<dbReference type="Proteomes" id="UP000823773">
    <property type="component" value="Unassembled WGS sequence"/>
</dbReference>